<dbReference type="InterPro" id="IPR004154">
    <property type="entry name" value="Anticodon-bd"/>
</dbReference>
<dbReference type="GO" id="GO:0005524">
    <property type="term" value="F:ATP binding"/>
    <property type="evidence" value="ECO:0007669"/>
    <property type="project" value="InterPro"/>
</dbReference>
<accession>X1MEG7</accession>
<evidence type="ECO:0000259" key="3">
    <source>
        <dbReference type="PROSITE" id="PS50862"/>
    </source>
</evidence>
<dbReference type="Gene3D" id="3.40.50.800">
    <property type="entry name" value="Anticodon-binding domain"/>
    <property type="match status" value="1"/>
</dbReference>
<dbReference type="InterPro" id="IPR036621">
    <property type="entry name" value="Anticodon-bd_dom_sf"/>
</dbReference>
<dbReference type="GO" id="GO:0005737">
    <property type="term" value="C:cytoplasm"/>
    <property type="evidence" value="ECO:0007669"/>
    <property type="project" value="InterPro"/>
</dbReference>
<dbReference type="InterPro" id="IPR017449">
    <property type="entry name" value="Pro-tRNA_synth_II"/>
</dbReference>
<dbReference type="Gene3D" id="3.30.930.10">
    <property type="entry name" value="Bira Bifunctional Protein, Domain 2"/>
    <property type="match status" value="1"/>
</dbReference>
<dbReference type="InterPro" id="IPR006195">
    <property type="entry name" value="aa-tRNA-synth_II"/>
</dbReference>
<dbReference type="PROSITE" id="PS50862">
    <property type="entry name" value="AA_TRNA_LIGASE_II"/>
    <property type="match status" value="1"/>
</dbReference>
<name>X1MEG7_9ZZZZ</name>
<dbReference type="GO" id="GO:0017101">
    <property type="term" value="C:aminoacyl-tRNA synthetase multienzyme complex"/>
    <property type="evidence" value="ECO:0007669"/>
    <property type="project" value="TreeGrafter"/>
</dbReference>
<dbReference type="EC" id="6.1.1.15" evidence="1"/>
<reference evidence="4" key="1">
    <citation type="journal article" date="2014" name="Front. Microbiol.">
        <title>High frequency of phylogenetically diverse reductive dehalogenase-homologous genes in deep subseafloor sedimentary metagenomes.</title>
        <authorList>
            <person name="Kawai M."/>
            <person name="Futagami T."/>
            <person name="Toyoda A."/>
            <person name="Takaki Y."/>
            <person name="Nishi S."/>
            <person name="Hori S."/>
            <person name="Arai W."/>
            <person name="Tsubouchi T."/>
            <person name="Morono Y."/>
            <person name="Uchiyama I."/>
            <person name="Ito T."/>
            <person name="Fujiyama A."/>
            <person name="Inagaki F."/>
            <person name="Takami H."/>
        </authorList>
    </citation>
    <scope>NUCLEOTIDE SEQUENCE</scope>
    <source>
        <strain evidence="4">Expedition CK06-06</strain>
    </source>
</reference>
<feature type="domain" description="Aminoacyl-transfer RNA synthetases class-II family profile" evidence="3">
    <location>
        <begin position="1"/>
        <end position="119"/>
    </location>
</feature>
<dbReference type="Gene3D" id="3.30.110.30">
    <property type="entry name" value="C-terminal domain of ProRS"/>
    <property type="match status" value="1"/>
</dbReference>
<dbReference type="AlphaFoldDB" id="X1MEG7"/>
<evidence type="ECO:0000256" key="1">
    <source>
        <dbReference type="ARBA" id="ARBA00012831"/>
    </source>
</evidence>
<evidence type="ECO:0000256" key="2">
    <source>
        <dbReference type="ARBA" id="ARBA00022917"/>
    </source>
</evidence>
<dbReference type="GO" id="GO:0004827">
    <property type="term" value="F:proline-tRNA ligase activity"/>
    <property type="evidence" value="ECO:0007669"/>
    <property type="project" value="UniProtKB-EC"/>
</dbReference>
<sequence>FATKKEAEAQVQEDIQITEKIMHQKFGIPFLPMKRPDWDRFAGAEYTIGSDVFMPDGKLIQQPSTHMMGQKFSKVFNAKFKNEQGKENYLWTTAYGPAMSRILVSVISMHGDDKGLVLPFSIAPLKAVIIPIYTSKNKEKVLKYSRETEKKLNALGLNSEIDLSDKRPGEKYHSWELKGVPFRLEIGEKETKNKNFILFTRDTGKKETLKDLRKLKKLGEEYDKRLREKAENSTKGKIINCKTKEQVKKAMKDEKIARVNWCHTDEKGVKCAEYIEKQTNAEVRGT</sequence>
<feature type="non-terminal residue" evidence="4">
    <location>
        <position position="286"/>
    </location>
</feature>
<dbReference type="GO" id="GO:0006433">
    <property type="term" value="P:prolyl-tRNA aminoacylation"/>
    <property type="evidence" value="ECO:0007669"/>
    <property type="project" value="InterPro"/>
</dbReference>
<dbReference type="SUPFAM" id="SSF55681">
    <property type="entry name" value="Class II aaRS and biotin synthetases"/>
    <property type="match status" value="1"/>
</dbReference>
<feature type="non-terminal residue" evidence="4">
    <location>
        <position position="1"/>
    </location>
</feature>
<dbReference type="SUPFAM" id="SSF52954">
    <property type="entry name" value="Class II aaRS ABD-related"/>
    <property type="match status" value="1"/>
</dbReference>
<protein>
    <recommendedName>
        <fullName evidence="1">proline--tRNA ligase</fullName>
        <ecNumber evidence="1">6.1.1.15</ecNumber>
    </recommendedName>
</protein>
<keyword evidence="2" id="KW-0648">Protein biosynthesis</keyword>
<dbReference type="InterPro" id="IPR045864">
    <property type="entry name" value="aa-tRNA-synth_II/BPL/LPL"/>
</dbReference>
<dbReference type="PANTHER" id="PTHR43382">
    <property type="entry name" value="PROLYL-TRNA SYNTHETASE"/>
    <property type="match status" value="1"/>
</dbReference>
<comment type="caution">
    <text evidence="4">The sequence shown here is derived from an EMBL/GenBank/DDBJ whole genome shotgun (WGS) entry which is preliminary data.</text>
</comment>
<gene>
    <name evidence="4" type="ORF">S06H3_28599</name>
</gene>
<dbReference type="EMBL" id="BARV01016703">
    <property type="protein sequence ID" value="GAI30042.1"/>
    <property type="molecule type" value="Genomic_DNA"/>
</dbReference>
<organism evidence="4">
    <name type="scientific">marine sediment metagenome</name>
    <dbReference type="NCBI Taxonomy" id="412755"/>
    <lineage>
        <taxon>unclassified sequences</taxon>
        <taxon>metagenomes</taxon>
        <taxon>ecological metagenomes</taxon>
    </lineage>
</organism>
<dbReference type="PANTHER" id="PTHR43382:SF2">
    <property type="entry name" value="BIFUNCTIONAL GLUTAMATE_PROLINE--TRNA LIGASE"/>
    <property type="match status" value="1"/>
</dbReference>
<proteinExistence type="predicted"/>
<evidence type="ECO:0000313" key="4">
    <source>
        <dbReference type="EMBL" id="GAI30042.1"/>
    </source>
</evidence>
<dbReference type="InterPro" id="IPR004499">
    <property type="entry name" value="Pro-tRNA-ligase_IIa_arc-type"/>
</dbReference>
<dbReference type="Pfam" id="PF03129">
    <property type="entry name" value="HGTP_anticodon"/>
    <property type="match status" value="1"/>
</dbReference>